<gene>
    <name evidence="1" type="ORF">SCF082_LOCUS47042</name>
</gene>
<evidence type="ECO:0000313" key="2">
    <source>
        <dbReference type="Proteomes" id="UP001642464"/>
    </source>
</evidence>
<dbReference type="Proteomes" id="UP001642464">
    <property type="component" value="Unassembled WGS sequence"/>
</dbReference>
<sequence length="246" mass="27233">MSPQTRRTSRAMARELVSNGRRRGVPMGPLFPACGAFLTLASCWVNLGDGFGTKSRARLSQLDLRLAQLHGITSLSAIAEPPVRTRPPDVTAATAVERSEWTECFIKNPETGNDCVGNLRLETWIFRTTDYGDFQHFLKIRGFQNEGQQASLSCRERQIDPEIKCSECVRLLRGGYYGHLGVSVPAYPPQSDALGCLALSKLIDMPAPSTTEDDSGDWDGDEGRQTAFCNSVNVRMEQARSQQFWA</sequence>
<reference evidence="1 2" key="1">
    <citation type="submission" date="2024-02" db="EMBL/GenBank/DDBJ databases">
        <authorList>
            <person name="Chen Y."/>
            <person name="Shah S."/>
            <person name="Dougan E. K."/>
            <person name="Thang M."/>
            <person name="Chan C."/>
        </authorList>
    </citation>
    <scope>NUCLEOTIDE SEQUENCE [LARGE SCALE GENOMIC DNA]</scope>
</reference>
<comment type="caution">
    <text evidence="1">The sequence shown here is derived from an EMBL/GenBank/DDBJ whole genome shotgun (WGS) entry which is preliminary data.</text>
</comment>
<organism evidence="1 2">
    <name type="scientific">Durusdinium trenchii</name>
    <dbReference type="NCBI Taxonomy" id="1381693"/>
    <lineage>
        <taxon>Eukaryota</taxon>
        <taxon>Sar</taxon>
        <taxon>Alveolata</taxon>
        <taxon>Dinophyceae</taxon>
        <taxon>Suessiales</taxon>
        <taxon>Symbiodiniaceae</taxon>
        <taxon>Durusdinium</taxon>
    </lineage>
</organism>
<proteinExistence type="predicted"/>
<protein>
    <submittedName>
        <fullName evidence="1">Histone-lysine N-methyltransferase SMYD3</fullName>
    </submittedName>
</protein>
<dbReference type="EMBL" id="CAXAMM010041648">
    <property type="protein sequence ID" value="CAK9100534.1"/>
    <property type="molecule type" value="Genomic_DNA"/>
</dbReference>
<keyword evidence="2" id="KW-1185">Reference proteome</keyword>
<evidence type="ECO:0000313" key="1">
    <source>
        <dbReference type="EMBL" id="CAK9100534.1"/>
    </source>
</evidence>
<name>A0ABP0RK89_9DINO</name>
<accession>A0ABP0RK89</accession>